<protein>
    <submittedName>
        <fullName evidence="1">Uncharacterized protein</fullName>
    </submittedName>
</protein>
<reference evidence="1" key="1">
    <citation type="submission" date="2022-07" db="EMBL/GenBank/DDBJ databases">
        <title>Phylogenomic reconstructions and comparative analyses of Kickxellomycotina fungi.</title>
        <authorList>
            <person name="Reynolds N.K."/>
            <person name="Stajich J.E."/>
            <person name="Barry K."/>
            <person name="Grigoriev I.V."/>
            <person name="Crous P."/>
            <person name="Smith M.E."/>
        </authorList>
    </citation>
    <scope>NUCLEOTIDE SEQUENCE</scope>
    <source>
        <strain evidence="1">RSA 861</strain>
    </source>
</reference>
<gene>
    <name evidence="1" type="ORF">IWQ60_009794</name>
</gene>
<dbReference type="Proteomes" id="UP001150569">
    <property type="component" value="Unassembled WGS sequence"/>
</dbReference>
<organism evidence="1 2">
    <name type="scientific">Tieghemiomyces parasiticus</name>
    <dbReference type="NCBI Taxonomy" id="78921"/>
    <lineage>
        <taxon>Eukaryota</taxon>
        <taxon>Fungi</taxon>
        <taxon>Fungi incertae sedis</taxon>
        <taxon>Zoopagomycota</taxon>
        <taxon>Kickxellomycotina</taxon>
        <taxon>Dimargaritomycetes</taxon>
        <taxon>Dimargaritales</taxon>
        <taxon>Dimargaritaceae</taxon>
        <taxon>Tieghemiomyces</taxon>
    </lineage>
</organism>
<evidence type="ECO:0000313" key="1">
    <source>
        <dbReference type="EMBL" id="KAJ1912147.1"/>
    </source>
</evidence>
<accession>A0A9W7ZN10</accession>
<name>A0A9W7ZN10_9FUNG</name>
<dbReference type="EMBL" id="JANBPT010000860">
    <property type="protein sequence ID" value="KAJ1912147.1"/>
    <property type="molecule type" value="Genomic_DNA"/>
</dbReference>
<proteinExistence type="predicted"/>
<dbReference type="AlphaFoldDB" id="A0A9W7ZN10"/>
<keyword evidence="2" id="KW-1185">Reference proteome</keyword>
<evidence type="ECO:0000313" key="2">
    <source>
        <dbReference type="Proteomes" id="UP001150569"/>
    </source>
</evidence>
<comment type="caution">
    <text evidence="1">The sequence shown here is derived from an EMBL/GenBank/DDBJ whole genome shotgun (WGS) entry which is preliminary data.</text>
</comment>
<sequence length="524" mass="59606">MNGHKASLLRRHRPVPAAQSTLTGFPADVRRLPYWAELTRWLSEYDAHVKTVEPATATGDPDHDEVVVTNSIRLTTRLDSPDDPYDDPAVLAGYLRQIARLVLDCLARFTKLPPAGDENHRVPDKSHLWLATQVRPMISARPLLTSDTLRLLDCAGRSTSTYQTHACQAMLSSTAAHLASLYHGGVRLKPDTLNALCDRSRSLIFIDNGWTVADAVLQLCMAYPLTITNPPDTRQATSGYERLIWTLLQSPSCYFYKISEITRNALRNHSNDVLTYEVMTVLGDLLPDPQGDPDKHLDARRTFIGHSLVSYLCQYPQRIRFVTQLFREWLDEGVSQVKMQLWADLFGNLLAVLCTVGPPDAREIRALTYHWHRLRNDTAPTDIELIVWLLNLSRPAYRIASARALVERRAHLSSEEVDIYLEYLSLALYPGADPRYRQALILDLDEMLSVFHDLYTPNAEFRAIVFQFLEDCIQSQQTTFAVLTVDLILYSFIPRAPTISERSDWVHALWDVANQTDPSNQWQR</sequence>